<evidence type="ECO:0000256" key="1">
    <source>
        <dbReference type="SAM" id="Phobius"/>
    </source>
</evidence>
<protein>
    <submittedName>
        <fullName evidence="4">PHM7_ext domain-containing protein</fullName>
    </submittedName>
</protein>
<evidence type="ECO:0000313" key="3">
    <source>
        <dbReference type="Proteomes" id="UP000268014"/>
    </source>
</evidence>
<proteinExistence type="predicted"/>
<dbReference type="Proteomes" id="UP000268014">
    <property type="component" value="Unassembled WGS sequence"/>
</dbReference>
<organism evidence="4">
    <name type="scientific">Haemonchus placei</name>
    <name type="common">Barber's pole worm</name>
    <dbReference type="NCBI Taxonomy" id="6290"/>
    <lineage>
        <taxon>Eukaryota</taxon>
        <taxon>Metazoa</taxon>
        <taxon>Ecdysozoa</taxon>
        <taxon>Nematoda</taxon>
        <taxon>Chromadorea</taxon>
        <taxon>Rhabditida</taxon>
        <taxon>Rhabditina</taxon>
        <taxon>Rhabditomorpha</taxon>
        <taxon>Strongyloidea</taxon>
        <taxon>Trichostrongylidae</taxon>
        <taxon>Haemonchus</taxon>
    </lineage>
</organism>
<evidence type="ECO:0000313" key="2">
    <source>
        <dbReference type="EMBL" id="VDO17778.1"/>
    </source>
</evidence>
<dbReference type="AlphaFoldDB" id="A0A0N4W096"/>
<dbReference type="EMBL" id="UZAF01008027">
    <property type="protein sequence ID" value="VDO17778.1"/>
    <property type="molecule type" value="Genomic_DNA"/>
</dbReference>
<keyword evidence="1" id="KW-0472">Membrane</keyword>
<accession>A0A0N4W096</accession>
<gene>
    <name evidence="2" type="ORF">HPLM_LOCUS2965</name>
</gene>
<keyword evidence="1" id="KW-1133">Transmembrane helix</keyword>
<keyword evidence="1" id="KW-0812">Transmembrane</keyword>
<dbReference type="OrthoDB" id="10600669at2759"/>
<reference evidence="4" key="1">
    <citation type="submission" date="2017-02" db="UniProtKB">
        <authorList>
            <consortium name="WormBaseParasite"/>
        </authorList>
    </citation>
    <scope>IDENTIFICATION</scope>
</reference>
<name>A0A0N4W096_HAEPC</name>
<sequence>ECQRACAHKITTQPAPLVEQKDHVKTTSRTLGATTFPMSILNDAPGTTQFRRLSSASVSVANKLAFRSDLDRQLANEKRRLENRADLAYSSLVDHPVTVACTFLPFFFIVW</sequence>
<feature type="transmembrane region" description="Helical" evidence="1">
    <location>
        <begin position="87"/>
        <end position="110"/>
    </location>
</feature>
<keyword evidence="3" id="KW-1185">Reference proteome</keyword>
<reference evidence="2 3" key="2">
    <citation type="submission" date="2018-11" db="EMBL/GenBank/DDBJ databases">
        <authorList>
            <consortium name="Pathogen Informatics"/>
        </authorList>
    </citation>
    <scope>NUCLEOTIDE SEQUENCE [LARGE SCALE GENOMIC DNA]</scope>
    <source>
        <strain evidence="2 3">MHpl1</strain>
    </source>
</reference>
<evidence type="ECO:0000313" key="4">
    <source>
        <dbReference type="WBParaSite" id="HPLM_0000297201-mRNA-1"/>
    </source>
</evidence>
<dbReference type="WBParaSite" id="HPLM_0000297201-mRNA-1">
    <property type="protein sequence ID" value="HPLM_0000297201-mRNA-1"/>
    <property type="gene ID" value="HPLM_0000297201"/>
</dbReference>